<name>A0AAD4MPD3_9BILA</name>
<keyword evidence="1" id="KW-0812">Transmembrane</keyword>
<dbReference type="Gene3D" id="1.20.1070.10">
    <property type="entry name" value="Rhodopsin 7-helix transmembrane proteins"/>
    <property type="match status" value="1"/>
</dbReference>
<feature type="transmembrane region" description="Helical" evidence="1">
    <location>
        <begin position="275"/>
        <end position="298"/>
    </location>
</feature>
<keyword evidence="1" id="KW-0472">Membrane</keyword>
<organism evidence="2 3">
    <name type="scientific">Ditylenchus destructor</name>
    <dbReference type="NCBI Taxonomy" id="166010"/>
    <lineage>
        <taxon>Eukaryota</taxon>
        <taxon>Metazoa</taxon>
        <taxon>Ecdysozoa</taxon>
        <taxon>Nematoda</taxon>
        <taxon>Chromadorea</taxon>
        <taxon>Rhabditida</taxon>
        <taxon>Tylenchina</taxon>
        <taxon>Tylenchomorpha</taxon>
        <taxon>Sphaerularioidea</taxon>
        <taxon>Anguinidae</taxon>
        <taxon>Anguininae</taxon>
        <taxon>Ditylenchus</taxon>
    </lineage>
</organism>
<evidence type="ECO:0000313" key="2">
    <source>
        <dbReference type="EMBL" id="KAI1701638.1"/>
    </source>
</evidence>
<dbReference type="AlphaFoldDB" id="A0AAD4MPD3"/>
<keyword evidence="3" id="KW-1185">Reference proteome</keyword>
<dbReference type="PANTHER" id="PTHR23021:SF11">
    <property type="entry name" value="SERPENTINE RECEPTOR, CLASS T"/>
    <property type="match status" value="1"/>
</dbReference>
<sequence>MNTYLFDRVTYEKYYNCSAYETDEIPLAERRHIVLGSIHIGCFFILEPLYLLCLSAIRKRLDAPCYKIMFFMGVMDVLCLPIIGLLHGCLGIIGAVFCTAPDLIYISGCVAMGLWVCEGMASVLLALNRCFEIALPNAGETIFRGSRTWAWISASLTFGTLYGFFGRTILFSSTKMVWLFEPHVGYLPAPEPNWYFSRIAEIYDSSSAITLTSLYVIFAFVLRCKISRTAGNGDALPNLKKSQKMAFLQALVLSIIHINASVVYCYIQVFGSNQVMTTLGMLGWFFAHGSPPVIYLTLNKSIRNDCLRTISRTFKCHRIKPNIITVSTIRSVKPVYPSVRECIEANLAMRGLP</sequence>
<reference evidence="2" key="1">
    <citation type="submission" date="2022-01" db="EMBL/GenBank/DDBJ databases">
        <title>Genome Sequence Resource for Two Populations of Ditylenchus destructor, the Migratory Endoparasitic Phytonematode.</title>
        <authorList>
            <person name="Zhang H."/>
            <person name="Lin R."/>
            <person name="Xie B."/>
        </authorList>
    </citation>
    <scope>NUCLEOTIDE SEQUENCE</scope>
    <source>
        <strain evidence="2">BazhouSP</strain>
    </source>
</reference>
<dbReference type="InterPro" id="IPR019425">
    <property type="entry name" value="7TM_GPCR_serpentine_rcpt_Srt"/>
</dbReference>
<proteinExistence type="predicted"/>
<comment type="caution">
    <text evidence="2">The sequence shown here is derived from an EMBL/GenBank/DDBJ whole genome shotgun (WGS) entry which is preliminary data.</text>
</comment>
<feature type="transmembrane region" description="Helical" evidence="1">
    <location>
        <begin position="33"/>
        <end position="57"/>
    </location>
</feature>
<feature type="transmembrane region" description="Helical" evidence="1">
    <location>
        <begin position="245"/>
        <end position="269"/>
    </location>
</feature>
<feature type="transmembrane region" description="Helical" evidence="1">
    <location>
        <begin position="103"/>
        <end position="127"/>
    </location>
</feature>
<accession>A0AAD4MPD3</accession>
<gene>
    <name evidence="2" type="ORF">DdX_15983</name>
</gene>
<dbReference type="PANTHER" id="PTHR23021">
    <property type="entry name" value="SERPENTINE RECEPTOR, CLASS T"/>
    <property type="match status" value="1"/>
</dbReference>
<evidence type="ECO:0000313" key="3">
    <source>
        <dbReference type="Proteomes" id="UP001201812"/>
    </source>
</evidence>
<feature type="transmembrane region" description="Helical" evidence="1">
    <location>
        <begin position="202"/>
        <end position="224"/>
    </location>
</feature>
<feature type="transmembrane region" description="Helical" evidence="1">
    <location>
        <begin position="148"/>
        <end position="170"/>
    </location>
</feature>
<dbReference type="Pfam" id="PF10321">
    <property type="entry name" value="7TM_GPCR_Srt"/>
    <property type="match status" value="1"/>
</dbReference>
<evidence type="ECO:0000256" key="1">
    <source>
        <dbReference type="SAM" id="Phobius"/>
    </source>
</evidence>
<keyword evidence="1" id="KW-1133">Transmembrane helix</keyword>
<dbReference type="EMBL" id="JAKKPZ010000114">
    <property type="protein sequence ID" value="KAI1701638.1"/>
    <property type="molecule type" value="Genomic_DNA"/>
</dbReference>
<dbReference type="Proteomes" id="UP001201812">
    <property type="component" value="Unassembled WGS sequence"/>
</dbReference>
<dbReference type="SUPFAM" id="SSF81321">
    <property type="entry name" value="Family A G protein-coupled receptor-like"/>
    <property type="match status" value="1"/>
</dbReference>
<protein>
    <submittedName>
        <fullName evidence="2">Serpentine type 7TM GPCR chemoreceptor srt domain-containing protein</fullName>
    </submittedName>
</protein>
<feature type="transmembrane region" description="Helical" evidence="1">
    <location>
        <begin position="69"/>
        <end position="97"/>
    </location>
</feature>